<keyword evidence="4" id="KW-0460">Magnesium</keyword>
<dbReference type="Gene3D" id="3.10.580.10">
    <property type="entry name" value="CBS-domain"/>
    <property type="match status" value="1"/>
</dbReference>
<keyword evidence="2" id="KW-0813">Transport</keyword>
<protein>
    <recommendedName>
        <fullName evidence="8">Magnesium and cobalt efflux protein CorC</fullName>
    </recommendedName>
</protein>
<dbReference type="SMART" id="SM01091">
    <property type="entry name" value="CorC_HlyC"/>
    <property type="match status" value="1"/>
</dbReference>
<dbReference type="Proteomes" id="UP000325372">
    <property type="component" value="Unassembled WGS sequence"/>
</dbReference>
<dbReference type="SUPFAM" id="SSF54631">
    <property type="entry name" value="CBS-domain pair"/>
    <property type="match status" value="1"/>
</dbReference>
<dbReference type="InterPro" id="IPR054115">
    <property type="entry name" value="CorC_N"/>
</dbReference>
<evidence type="ECO:0000313" key="11">
    <source>
        <dbReference type="EMBL" id="KAA9132468.1"/>
    </source>
</evidence>
<dbReference type="SMART" id="SM00116">
    <property type="entry name" value="CBS"/>
    <property type="match status" value="2"/>
</dbReference>
<evidence type="ECO:0000256" key="1">
    <source>
        <dbReference type="ARBA" id="ARBA00006337"/>
    </source>
</evidence>
<gene>
    <name evidence="11" type="ORF">F3N42_04360</name>
</gene>
<sequence length="286" mass="32228">MSDDQSSSGSGRVGFLERLSRAFQAEPRDRVELKEVLNESLQRGVLDPDSLAMMEGALEVAETQVRDAMVPRSHMVVVPRDMPLQAFLPRILESGHSRFPVIGEDRDEVEGVLLAKDLLRYFADSDKPFELGEFIRPALVVPESKHLNLLLRDFRLSRNHLAIVVDEYGGVSGLITMEDVLEEIVGEIDDEHDEEEAAPVTTLGDNRYRVNALTPIDEFNEVFHCQLPDEEFDTVGGLLLAEFGRVPEDGESMILDDRFEFRVTDSDSRRIISMEMNVLERTPLAS</sequence>
<evidence type="ECO:0000256" key="8">
    <source>
        <dbReference type="ARBA" id="ARBA00040729"/>
    </source>
</evidence>
<evidence type="ECO:0000259" key="10">
    <source>
        <dbReference type="PROSITE" id="PS51371"/>
    </source>
</evidence>
<evidence type="ECO:0000256" key="5">
    <source>
        <dbReference type="ARBA" id="ARBA00023122"/>
    </source>
</evidence>
<dbReference type="InterPro" id="IPR044751">
    <property type="entry name" value="Ion_transp-like_CBS"/>
</dbReference>
<evidence type="ECO:0000256" key="2">
    <source>
        <dbReference type="ARBA" id="ARBA00022448"/>
    </source>
</evidence>
<keyword evidence="12" id="KW-1185">Reference proteome</keyword>
<evidence type="ECO:0000313" key="12">
    <source>
        <dbReference type="Proteomes" id="UP000325372"/>
    </source>
</evidence>
<name>A0A5N0TCR6_9GAMM</name>
<feature type="domain" description="CBS" evidence="10">
    <location>
        <begin position="69"/>
        <end position="129"/>
    </location>
</feature>
<dbReference type="InterPro" id="IPR036318">
    <property type="entry name" value="FAD-bd_PCMH-like_sf"/>
</dbReference>
<dbReference type="Pfam" id="PF21917">
    <property type="entry name" value="NMB0537_N"/>
    <property type="match status" value="1"/>
</dbReference>
<proteinExistence type="inferred from homology"/>
<dbReference type="SUPFAM" id="SSF56176">
    <property type="entry name" value="FAD-binding/transporter-associated domain-like"/>
    <property type="match status" value="1"/>
</dbReference>
<dbReference type="CDD" id="cd04590">
    <property type="entry name" value="CBS_pair_CorC_HlyC_assoc"/>
    <property type="match status" value="1"/>
</dbReference>
<dbReference type="InterPro" id="IPR016169">
    <property type="entry name" value="FAD-bd_PCMH_sub2"/>
</dbReference>
<evidence type="ECO:0000256" key="4">
    <source>
        <dbReference type="ARBA" id="ARBA00022842"/>
    </source>
</evidence>
<dbReference type="PANTHER" id="PTHR22777:SF27">
    <property type="entry name" value="MAGNESIUM AND COBALT EFFLUX PROTEIN CORC"/>
    <property type="match status" value="1"/>
</dbReference>
<feature type="domain" description="CBS" evidence="10">
    <location>
        <begin position="134"/>
        <end position="194"/>
    </location>
</feature>
<dbReference type="EMBL" id="VYXP01000003">
    <property type="protein sequence ID" value="KAA9132468.1"/>
    <property type="molecule type" value="Genomic_DNA"/>
</dbReference>
<dbReference type="PANTHER" id="PTHR22777">
    <property type="entry name" value="HEMOLYSIN-RELATED"/>
    <property type="match status" value="1"/>
</dbReference>
<comment type="function">
    <text evidence="7">Plays a role in the transport of magnesium and cobalt ions.</text>
</comment>
<dbReference type="InterPro" id="IPR000644">
    <property type="entry name" value="CBS_dom"/>
</dbReference>
<dbReference type="Gene3D" id="3.30.465.10">
    <property type="match status" value="1"/>
</dbReference>
<keyword evidence="3" id="KW-0677">Repeat</keyword>
<accession>A0A5N0TCR6</accession>
<dbReference type="RefSeq" id="WP_150863178.1">
    <property type="nucleotide sequence ID" value="NZ_VYXP01000003.1"/>
</dbReference>
<dbReference type="InterPro" id="IPR005170">
    <property type="entry name" value="Transptr-assoc_dom"/>
</dbReference>
<comment type="similarity">
    <text evidence="1">Belongs to the UPF0053 family.</text>
</comment>
<organism evidence="11 12">
    <name type="scientific">Marinihelvus fidelis</name>
    <dbReference type="NCBI Taxonomy" id="2613842"/>
    <lineage>
        <taxon>Bacteria</taxon>
        <taxon>Pseudomonadati</taxon>
        <taxon>Pseudomonadota</taxon>
        <taxon>Gammaproteobacteria</taxon>
        <taxon>Chromatiales</taxon>
        <taxon>Wenzhouxiangellaceae</taxon>
        <taxon>Marinihelvus</taxon>
    </lineage>
</organism>
<dbReference type="Pfam" id="PF00571">
    <property type="entry name" value="CBS"/>
    <property type="match status" value="2"/>
</dbReference>
<dbReference type="FunFam" id="3.10.580.10:FF:000002">
    <property type="entry name" value="Magnesium/cobalt efflux protein CorC"/>
    <property type="match status" value="1"/>
</dbReference>
<dbReference type="GO" id="GO:0050660">
    <property type="term" value="F:flavin adenine dinucleotide binding"/>
    <property type="evidence" value="ECO:0007669"/>
    <property type="project" value="InterPro"/>
</dbReference>
<keyword evidence="5 9" id="KW-0129">CBS domain</keyword>
<dbReference type="Pfam" id="PF03471">
    <property type="entry name" value="CorC_HlyC"/>
    <property type="match status" value="1"/>
</dbReference>
<dbReference type="PROSITE" id="PS51371">
    <property type="entry name" value="CBS"/>
    <property type="match status" value="2"/>
</dbReference>
<comment type="caution">
    <text evidence="11">The sequence shown here is derived from an EMBL/GenBank/DDBJ whole genome shotgun (WGS) entry which is preliminary data.</text>
</comment>
<evidence type="ECO:0000256" key="6">
    <source>
        <dbReference type="ARBA" id="ARBA00023285"/>
    </source>
</evidence>
<evidence type="ECO:0000256" key="9">
    <source>
        <dbReference type="PROSITE-ProRule" id="PRU00703"/>
    </source>
</evidence>
<dbReference type="GO" id="GO:0005886">
    <property type="term" value="C:plasma membrane"/>
    <property type="evidence" value="ECO:0007669"/>
    <property type="project" value="TreeGrafter"/>
</dbReference>
<evidence type="ECO:0000256" key="7">
    <source>
        <dbReference type="ARBA" id="ARBA00037273"/>
    </source>
</evidence>
<dbReference type="InterPro" id="IPR046342">
    <property type="entry name" value="CBS_dom_sf"/>
</dbReference>
<reference evidence="11 12" key="1">
    <citation type="submission" date="2019-09" db="EMBL/GenBank/DDBJ databases">
        <title>Wenzhouxiangella sp. Genome sequencing and assembly.</title>
        <authorList>
            <person name="Zhang R."/>
        </authorList>
    </citation>
    <scope>NUCLEOTIDE SEQUENCE [LARGE SCALE GENOMIC DNA]</scope>
    <source>
        <strain evidence="11 12">W260</strain>
    </source>
</reference>
<dbReference type="AlphaFoldDB" id="A0A5N0TCR6"/>
<keyword evidence="6" id="KW-0170">Cobalt</keyword>
<evidence type="ECO:0000256" key="3">
    <source>
        <dbReference type="ARBA" id="ARBA00022737"/>
    </source>
</evidence>